<keyword evidence="3" id="KW-1185">Reference proteome</keyword>
<sequence>MLFAAEGGGFFSSSASGYSMGLSLLLLGQRSKDKPMSVALWNEYQLVNQETDPELQLDSTKNRLSHGCASFACFGYTSTGPDTPSPPKVGPAKQHDSPKPLVSDHGKDPSADLDGDNNNRRVALKSSLKRSPFNKSVPIETANEHEPSGGKGIDATGGQTERRKVQWTDACGSELVEIREFEPSFVLCWVNIMKATTTVVGDDKKNGIVTLEFQRQKAKELQEYFKQKKLEEADQAPFFGFIAKNETSNGRWAMFGFAVGLLTEYATGSDFVDQVKILLSNFGILDLE</sequence>
<feature type="region of interest" description="Disordered" evidence="1">
    <location>
        <begin position="133"/>
        <end position="164"/>
    </location>
</feature>
<reference evidence="2 3" key="1">
    <citation type="journal article" date="2017" name="Plant Biotechnol. J.">
        <title>A comprehensive draft genome sequence for lupin (Lupinus angustifolius), an emerging health food: insights into plant-microbe interactions and legume evolution.</title>
        <authorList>
            <person name="Hane J.K."/>
            <person name="Ming Y."/>
            <person name="Kamphuis L.G."/>
            <person name="Nelson M.N."/>
            <person name="Garg G."/>
            <person name="Atkins C.A."/>
            <person name="Bayer P.E."/>
            <person name="Bravo A."/>
            <person name="Bringans S."/>
            <person name="Cannon S."/>
            <person name="Edwards D."/>
            <person name="Foley R."/>
            <person name="Gao L.L."/>
            <person name="Harrison M.J."/>
            <person name="Huang W."/>
            <person name="Hurgobin B."/>
            <person name="Li S."/>
            <person name="Liu C.W."/>
            <person name="McGrath A."/>
            <person name="Morahan G."/>
            <person name="Murray J."/>
            <person name="Weller J."/>
            <person name="Jian J."/>
            <person name="Singh K.B."/>
        </authorList>
    </citation>
    <scope>NUCLEOTIDE SEQUENCE [LARGE SCALE GENOMIC DNA]</scope>
    <source>
        <strain evidence="3">cv. Tanjil</strain>
        <tissue evidence="2">Whole plant</tissue>
    </source>
</reference>
<gene>
    <name evidence="2" type="ORF">TanjilG_04727</name>
</gene>
<dbReference type="PANTHER" id="PTHR33401:SF3">
    <property type="entry name" value="LOW AFFINITY POTASSIUM TRANSPORT SYSTEM PROTEIN"/>
    <property type="match status" value="1"/>
</dbReference>
<dbReference type="Gramene" id="OIW12563">
    <property type="protein sequence ID" value="OIW12563"/>
    <property type="gene ID" value="TanjilG_04727"/>
</dbReference>
<dbReference type="Proteomes" id="UP000188354">
    <property type="component" value="Chromosome LG04"/>
</dbReference>
<dbReference type="PANTHER" id="PTHR33401">
    <property type="entry name" value="LIGHT-HARVESTING COMPLEX-LIKE PROTEIN OHP2, CHLOROPLASTIC"/>
    <property type="match status" value="1"/>
</dbReference>
<feature type="compositionally biased region" description="Basic and acidic residues" evidence="1">
    <location>
        <begin position="93"/>
        <end position="110"/>
    </location>
</feature>
<proteinExistence type="predicted"/>
<name>A0A4P1RKT0_LUPAN</name>
<dbReference type="EMBL" id="CM007364">
    <property type="protein sequence ID" value="OIW12563.1"/>
    <property type="molecule type" value="Genomic_DNA"/>
</dbReference>
<protein>
    <submittedName>
        <fullName evidence="2">Uncharacterized protein</fullName>
    </submittedName>
</protein>
<accession>A0A4P1RKT0</accession>
<evidence type="ECO:0000313" key="3">
    <source>
        <dbReference type="Proteomes" id="UP000188354"/>
    </source>
</evidence>
<organism evidence="2 3">
    <name type="scientific">Lupinus angustifolius</name>
    <name type="common">Narrow-leaved blue lupine</name>
    <dbReference type="NCBI Taxonomy" id="3871"/>
    <lineage>
        <taxon>Eukaryota</taxon>
        <taxon>Viridiplantae</taxon>
        <taxon>Streptophyta</taxon>
        <taxon>Embryophyta</taxon>
        <taxon>Tracheophyta</taxon>
        <taxon>Spermatophyta</taxon>
        <taxon>Magnoliopsida</taxon>
        <taxon>eudicotyledons</taxon>
        <taxon>Gunneridae</taxon>
        <taxon>Pentapetalae</taxon>
        <taxon>rosids</taxon>
        <taxon>fabids</taxon>
        <taxon>Fabales</taxon>
        <taxon>Fabaceae</taxon>
        <taxon>Papilionoideae</taxon>
        <taxon>50 kb inversion clade</taxon>
        <taxon>genistoids sensu lato</taxon>
        <taxon>core genistoids</taxon>
        <taxon>Genisteae</taxon>
        <taxon>Lupinus</taxon>
    </lineage>
</organism>
<feature type="region of interest" description="Disordered" evidence="1">
    <location>
        <begin position="79"/>
        <end position="118"/>
    </location>
</feature>
<evidence type="ECO:0000256" key="1">
    <source>
        <dbReference type="SAM" id="MobiDB-lite"/>
    </source>
</evidence>
<dbReference type="SUPFAM" id="SSF103511">
    <property type="entry name" value="Chlorophyll a-b binding protein"/>
    <property type="match status" value="1"/>
</dbReference>
<evidence type="ECO:0000313" key="2">
    <source>
        <dbReference type="EMBL" id="OIW12563.1"/>
    </source>
</evidence>
<dbReference type="AlphaFoldDB" id="A0A4P1RKT0"/>